<evidence type="ECO:0000256" key="9">
    <source>
        <dbReference type="ARBA" id="ARBA00023098"/>
    </source>
</evidence>
<comment type="similarity">
    <text evidence="4 11">Belongs to the acyl-CoA oxidase family.</text>
</comment>
<feature type="binding site" evidence="13">
    <location>
        <position position="130"/>
    </location>
    <ligand>
        <name>FAD</name>
        <dbReference type="ChEBI" id="CHEBI:57692"/>
    </ligand>
</feature>
<keyword evidence="7" id="KW-0276">Fatty acid metabolism</keyword>
<dbReference type="GO" id="GO:0033540">
    <property type="term" value="P:fatty acid beta-oxidation using acyl-CoA oxidase"/>
    <property type="evidence" value="ECO:0007669"/>
    <property type="project" value="TreeGrafter"/>
</dbReference>
<keyword evidence="6 11" id="KW-0274">FAD</keyword>
<evidence type="ECO:0000256" key="8">
    <source>
        <dbReference type="ARBA" id="ARBA00023002"/>
    </source>
</evidence>
<dbReference type="InterPro" id="IPR012258">
    <property type="entry name" value="Acyl-CoA_oxidase"/>
</dbReference>
<dbReference type="EMBL" id="KX539460">
    <property type="protein sequence ID" value="AOE43305.1"/>
    <property type="molecule type" value="Genomic_DNA"/>
</dbReference>
<evidence type="ECO:0000313" key="17">
    <source>
        <dbReference type="EMBL" id="AOE43305.1"/>
    </source>
</evidence>
<dbReference type="PIRSF" id="PIRSF000168">
    <property type="entry name" value="Acyl-CoA_oxidase"/>
    <property type="match status" value="1"/>
</dbReference>
<organism evidence="17">
    <name type="scientific">Synstelium polycarpum</name>
    <dbReference type="NCBI Taxonomy" id="361085"/>
    <lineage>
        <taxon>Eukaryota</taxon>
        <taxon>Amoebozoa</taxon>
        <taxon>Evosea</taxon>
        <taxon>Eumycetozoa</taxon>
        <taxon>Dictyostelia</taxon>
        <taxon>Synstelium</taxon>
    </lineage>
</organism>
<evidence type="ECO:0000256" key="10">
    <source>
        <dbReference type="ARBA" id="ARBA00023140"/>
    </source>
</evidence>
<evidence type="ECO:0000259" key="16">
    <source>
        <dbReference type="Pfam" id="PF22924"/>
    </source>
</evidence>
<feature type="active site" description="Proton acceptor" evidence="12">
    <location>
        <position position="382"/>
    </location>
</feature>
<dbReference type="SUPFAM" id="SSF56645">
    <property type="entry name" value="Acyl-CoA dehydrogenase NM domain-like"/>
    <property type="match status" value="1"/>
</dbReference>
<evidence type="ECO:0000256" key="5">
    <source>
        <dbReference type="ARBA" id="ARBA00022630"/>
    </source>
</evidence>
<evidence type="ECO:0000256" key="11">
    <source>
        <dbReference type="PIRNR" id="PIRNR000168"/>
    </source>
</evidence>
<name>A0A1L2FV09_9MYCE</name>
<dbReference type="Pfam" id="PF01756">
    <property type="entry name" value="ACOX"/>
    <property type="match status" value="1"/>
</dbReference>
<accession>A0A1L2FV09</accession>
<dbReference type="Pfam" id="PF22924">
    <property type="entry name" value="ACOX_C_alpha1"/>
    <property type="match status" value="1"/>
</dbReference>
<feature type="domain" description="Acyl-CoA oxidase C-terminal" evidence="14">
    <location>
        <begin position="445"/>
        <end position="620"/>
    </location>
</feature>
<dbReference type="AlphaFoldDB" id="A0A1L2FV09"/>
<evidence type="ECO:0000256" key="6">
    <source>
        <dbReference type="ARBA" id="ARBA00022827"/>
    </source>
</evidence>
<dbReference type="PANTHER" id="PTHR10909">
    <property type="entry name" value="ELECTRON TRANSPORT OXIDOREDUCTASE"/>
    <property type="match status" value="1"/>
</dbReference>
<dbReference type="PANTHER" id="PTHR10909:SF250">
    <property type="entry name" value="PEROXISOMAL ACYL-COENZYME A OXIDASE 1"/>
    <property type="match status" value="1"/>
</dbReference>
<dbReference type="InterPro" id="IPR046373">
    <property type="entry name" value="Acyl-CoA_Oxase/DH_mid-dom_sf"/>
</dbReference>
<comment type="catalytic activity">
    <reaction evidence="1">
        <text>a 2,3-saturated acyl-CoA + O2 = a (2E)-enoyl-CoA + H2O2</text>
        <dbReference type="Rhea" id="RHEA:38959"/>
        <dbReference type="ChEBI" id="CHEBI:15379"/>
        <dbReference type="ChEBI" id="CHEBI:16240"/>
        <dbReference type="ChEBI" id="CHEBI:58856"/>
        <dbReference type="ChEBI" id="CHEBI:65111"/>
        <dbReference type="EC" id="1.3.3.6"/>
    </reaction>
</comment>
<evidence type="ECO:0000259" key="14">
    <source>
        <dbReference type="Pfam" id="PF01756"/>
    </source>
</evidence>
<dbReference type="InterPro" id="IPR036250">
    <property type="entry name" value="AcylCo_DH-like_C"/>
</dbReference>
<dbReference type="Gene3D" id="2.40.110.10">
    <property type="entry name" value="Butyryl-CoA Dehydrogenase, subunit A, domain 2"/>
    <property type="match status" value="1"/>
</dbReference>
<dbReference type="FunFam" id="1.20.140.10:FF:000015">
    <property type="entry name" value="Acyl-coenzyme A oxidase"/>
    <property type="match status" value="1"/>
</dbReference>
<evidence type="ECO:0000256" key="2">
    <source>
        <dbReference type="ARBA" id="ARBA00001974"/>
    </source>
</evidence>
<evidence type="ECO:0000259" key="15">
    <source>
        <dbReference type="Pfam" id="PF14749"/>
    </source>
</evidence>
<keyword evidence="10" id="KW-0576">Peroxisome</keyword>
<dbReference type="FunFam" id="1.20.140.10:FF:000013">
    <property type="entry name" value="Acyl-coenzyme A oxidase"/>
    <property type="match status" value="1"/>
</dbReference>
<evidence type="ECO:0000256" key="12">
    <source>
        <dbReference type="PIRSR" id="PIRSR000168-1"/>
    </source>
</evidence>
<dbReference type="InterPro" id="IPR029320">
    <property type="entry name" value="Acyl-CoA_ox_N"/>
</dbReference>
<dbReference type="InterPro" id="IPR009100">
    <property type="entry name" value="AcylCoA_DH/oxidase_NM_dom_sf"/>
</dbReference>
<dbReference type="Gene3D" id="1.10.540.10">
    <property type="entry name" value="Acyl-CoA dehydrogenase/oxidase, N-terminal domain"/>
    <property type="match status" value="1"/>
</dbReference>
<feature type="binding site" evidence="13">
    <location>
        <position position="86"/>
    </location>
    <ligand>
        <name>FAD</name>
        <dbReference type="ChEBI" id="CHEBI:57692"/>
    </ligand>
</feature>
<dbReference type="InterPro" id="IPR037069">
    <property type="entry name" value="AcylCoA_DH/ox_N_sf"/>
</dbReference>
<keyword evidence="5 11" id="KW-0285">Flavoprotein</keyword>
<dbReference type="InterPro" id="IPR055060">
    <property type="entry name" value="ACOX_C_alpha1"/>
</dbReference>
<evidence type="ECO:0000256" key="4">
    <source>
        <dbReference type="ARBA" id="ARBA00006288"/>
    </source>
</evidence>
<feature type="domain" description="Acyl-CoA oxidase C-alpha1" evidence="16">
    <location>
        <begin position="233"/>
        <end position="397"/>
    </location>
</feature>
<feature type="domain" description="Acyl-coenzyme A oxidase N-terminal" evidence="15">
    <location>
        <begin position="1"/>
        <end position="78"/>
    </location>
</feature>
<dbReference type="GO" id="GO:0055088">
    <property type="term" value="P:lipid homeostasis"/>
    <property type="evidence" value="ECO:0007669"/>
    <property type="project" value="TreeGrafter"/>
</dbReference>
<evidence type="ECO:0000256" key="7">
    <source>
        <dbReference type="ARBA" id="ARBA00022832"/>
    </source>
</evidence>
<comment type="cofactor">
    <cofactor evidence="2">
        <name>FAD</name>
        <dbReference type="ChEBI" id="CHEBI:57692"/>
    </cofactor>
</comment>
<dbReference type="GO" id="GO:0003997">
    <property type="term" value="F:acyl-CoA oxidase activity"/>
    <property type="evidence" value="ECO:0007669"/>
    <property type="project" value="UniProtKB-EC"/>
</dbReference>
<keyword evidence="9" id="KW-0443">Lipid metabolism</keyword>
<keyword evidence="8" id="KW-0560">Oxidoreductase</keyword>
<reference evidence="17" key="1">
    <citation type="submission" date="2016-06" db="EMBL/GenBank/DDBJ databases">
        <title>A core phylogeny of Dictyostelia derived from 50 functionally divergent proteins retrieved from five existing and six newly sequenced genomes.</title>
        <authorList>
            <person name="Singh R."/>
            <person name="Schilde C."/>
            <person name="Gezzard T."/>
            <person name="Schaap P."/>
        </authorList>
    </citation>
    <scope>NUCLEOTIDE SEQUENCE</scope>
    <source>
        <strain evidence="17">OhioWILDS</strain>
    </source>
</reference>
<proteinExistence type="inferred from homology"/>
<protein>
    <recommendedName>
        <fullName evidence="11">Acyl-coenzyme A oxidase</fullName>
    </recommendedName>
</protein>
<comment type="subcellular location">
    <subcellularLocation>
        <location evidence="3">Peroxisome</location>
    </subcellularLocation>
</comment>
<dbReference type="Gene3D" id="1.20.140.10">
    <property type="entry name" value="Butyryl-CoA Dehydrogenase, subunit A, domain 3"/>
    <property type="match status" value="2"/>
</dbReference>
<dbReference type="Pfam" id="PF14749">
    <property type="entry name" value="Acyl-CoA_ox_N"/>
    <property type="match status" value="1"/>
</dbReference>
<evidence type="ECO:0000256" key="13">
    <source>
        <dbReference type="PIRSR" id="PIRSR000168-2"/>
    </source>
</evidence>
<dbReference type="GO" id="GO:0071949">
    <property type="term" value="F:FAD binding"/>
    <property type="evidence" value="ECO:0007669"/>
    <property type="project" value="InterPro"/>
</dbReference>
<evidence type="ECO:0000256" key="1">
    <source>
        <dbReference type="ARBA" id="ARBA00001201"/>
    </source>
</evidence>
<sequence length="623" mass="69616">MNFLSRPDQYKRALDISKRVVDIKRKLGLLDTLGTDIYRALYCEIPIVLHDLVFGGCLRSLASDEQLAQWLPNVVNYRWLGSYAQTELGHGSNVQGLETTIHYIVCTFIKETDEFEINSPTLTSSKYWVGALGKLCTHAIVFGQLMLADPKTGKVRSYGPHPVLVQVRSLEDHMPLKGIVVGDIGPKFGYNTIDNGFMQMDHIRVPRTNLLSRFFSVTRDGVYVPPPHPRLVYAGMVGVRVHLIEESFTALARATTIATRYSVIRRQFTDGPNGSLVERKVMDYGNQQNRIIPGIAASYAFLFMGRRLGIAFYSMMDVIKRNGDTSSMAELHALSSGLKSTVSYITARGIEDARYACGGHGYSEASGLPRLYSSYTHIITAEGENNILPQQTARILLKIYKDAVLNNTAVPAGPTTKYIVQELACPHTTLAQYMAEHGGNLVSIPNLVKLYRHRAFSQVANMARLLQEDPDVPMMERWRQLNVEAQRLSDAHCQLYILESFVTSLASAPADSLAALTRLCQVYALTHIDRSLADFLEDSYLDRSDIEVVRKGLRSLFAQLRPDLVGLVDSFNIADHTLASAIGRYDGQVYEAMLQYSLKQPFNSKPVVDGYEEFIRPLLKSSL</sequence>
<dbReference type="GO" id="GO:0005504">
    <property type="term" value="F:fatty acid binding"/>
    <property type="evidence" value="ECO:0007669"/>
    <property type="project" value="TreeGrafter"/>
</dbReference>
<dbReference type="FunFam" id="2.40.110.10:FF:000003">
    <property type="entry name" value="Acyl-coenzyme A oxidase"/>
    <property type="match status" value="1"/>
</dbReference>
<dbReference type="GO" id="GO:0005777">
    <property type="term" value="C:peroxisome"/>
    <property type="evidence" value="ECO:0007669"/>
    <property type="project" value="UniProtKB-SubCell"/>
</dbReference>
<dbReference type="InterPro" id="IPR002655">
    <property type="entry name" value="Acyl-CoA_oxidase_C"/>
</dbReference>
<evidence type="ECO:0000256" key="3">
    <source>
        <dbReference type="ARBA" id="ARBA00004275"/>
    </source>
</evidence>
<dbReference type="SUPFAM" id="SSF47203">
    <property type="entry name" value="Acyl-CoA dehydrogenase C-terminal domain-like"/>
    <property type="match status" value="2"/>
</dbReference>